<dbReference type="Proteomes" id="UP001060170">
    <property type="component" value="Chromosome 4"/>
</dbReference>
<keyword evidence="2" id="KW-1185">Reference proteome</keyword>
<reference evidence="1 2" key="3">
    <citation type="journal article" date="2022" name="Microbiol. Spectr.">
        <title>Folding features and dynamics of 3D genome architecture in plant fungal pathogens.</title>
        <authorList>
            <person name="Xia C."/>
        </authorList>
    </citation>
    <scope>NUCLEOTIDE SEQUENCE [LARGE SCALE GENOMIC DNA]</scope>
    <source>
        <strain evidence="1 2">93-210</strain>
    </source>
</reference>
<name>A0ACC0EMU4_9BASI</name>
<evidence type="ECO:0000313" key="1">
    <source>
        <dbReference type="EMBL" id="KAI7956775.1"/>
    </source>
</evidence>
<sequence>MDEIENEMADAKIKPADELEHQRLAEQGDLVIQGFRKLIEKYSGPIDLTHNRASLAETMLSLSKDEDGSKDMAIDQLQLTLPQLKHDLATVSQLLDPSSLHQDTELKFKRVLLVQPNLEWTMDQIRSSIALVYPRSTSAREPTDDQHLKRLKSVRLHSLGSAFLAACPEICQSLQSATELVEEAKLALPTGKFKPRRPDGMAWDIDDAVLLIDSAIGSIERSDWQFTLRDWECELEGINDELEEILPPEPRTDVESEISQCEPVVRLAELTIPLLKLSRLFFNKLTLRGINTKRLPFFTEMCSAQIESLAKAHREVASSLFNISRNLAWEPVDAGWNPEAMSYTAFIKRAENLKTSFEAPFILALLHLIPFIPDTDGFPTQNYYRNWFKTWKTLLTLATENFINFARSVDNDPV</sequence>
<organism evidence="1 2">
    <name type="scientific">Puccinia striiformis f. sp. tritici</name>
    <dbReference type="NCBI Taxonomy" id="168172"/>
    <lineage>
        <taxon>Eukaryota</taxon>
        <taxon>Fungi</taxon>
        <taxon>Dikarya</taxon>
        <taxon>Basidiomycota</taxon>
        <taxon>Pucciniomycotina</taxon>
        <taxon>Pucciniomycetes</taxon>
        <taxon>Pucciniales</taxon>
        <taxon>Pucciniaceae</taxon>
        <taxon>Puccinia</taxon>
    </lineage>
</organism>
<accession>A0ACC0EMU4</accession>
<dbReference type="EMBL" id="CM045868">
    <property type="protein sequence ID" value="KAI7956775.1"/>
    <property type="molecule type" value="Genomic_DNA"/>
</dbReference>
<gene>
    <name evidence="1" type="ORF">MJO28_003870</name>
</gene>
<reference evidence="2" key="2">
    <citation type="journal article" date="2018" name="Mol. Plant Microbe Interact.">
        <title>Genome sequence resources for the wheat stripe rust pathogen (Puccinia striiformis f. sp. tritici) and the barley stripe rust pathogen (Puccinia striiformis f. sp. hordei).</title>
        <authorList>
            <person name="Xia C."/>
            <person name="Wang M."/>
            <person name="Yin C."/>
            <person name="Cornejo O.E."/>
            <person name="Hulbert S.H."/>
            <person name="Chen X."/>
        </authorList>
    </citation>
    <scope>NUCLEOTIDE SEQUENCE [LARGE SCALE GENOMIC DNA]</scope>
    <source>
        <strain evidence="2">93-210</strain>
    </source>
</reference>
<protein>
    <submittedName>
        <fullName evidence="1">Uncharacterized protein</fullName>
    </submittedName>
</protein>
<comment type="caution">
    <text evidence="1">The sequence shown here is derived from an EMBL/GenBank/DDBJ whole genome shotgun (WGS) entry which is preliminary data.</text>
</comment>
<proteinExistence type="predicted"/>
<reference evidence="2" key="1">
    <citation type="journal article" date="2018" name="BMC Genomics">
        <title>Genomic insights into host adaptation between the wheat stripe rust pathogen (Puccinia striiformis f. sp. tritici) and the barley stripe rust pathogen (Puccinia striiformis f. sp. hordei).</title>
        <authorList>
            <person name="Xia C."/>
            <person name="Wang M."/>
            <person name="Yin C."/>
            <person name="Cornejo O.E."/>
            <person name="Hulbert S.H."/>
            <person name="Chen X."/>
        </authorList>
    </citation>
    <scope>NUCLEOTIDE SEQUENCE [LARGE SCALE GENOMIC DNA]</scope>
    <source>
        <strain evidence="2">93-210</strain>
    </source>
</reference>
<evidence type="ECO:0000313" key="2">
    <source>
        <dbReference type="Proteomes" id="UP001060170"/>
    </source>
</evidence>